<evidence type="ECO:0000256" key="2">
    <source>
        <dbReference type="ARBA" id="ARBA00022980"/>
    </source>
</evidence>
<keyword evidence="6" id="KW-1185">Reference proteome</keyword>
<dbReference type="CDD" id="cd00353">
    <property type="entry name" value="Ribosomal_S15p_S13e"/>
    <property type="match status" value="1"/>
</dbReference>
<keyword evidence="2" id="KW-0689">Ribosomal protein</keyword>
<dbReference type="Gene3D" id="1.10.287.10">
    <property type="entry name" value="S15/NS1, RNA-binding"/>
    <property type="match status" value="1"/>
</dbReference>
<keyword evidence="3" id="KW-0687">Ribonucleoprotein</keyword>
<dbReference type="Proteomes" id="UP000269721">
    <property type="component" value="Unassembled WGS sequence"/>
</dbReference>
<proteinExistence type="inferred from homology"/>
<comment type="similarity">
    <text evidence="1">Belongs to the universal ribosomal protein uS15 family.</text>
</comment>
<dbReference type="GO" id="GO:0006412">
    <property type="term" value="P:translation"/>
    <property type="evidence" value="ECO:0007669"/>
    <property type="project" value="InterPro"/>
</dbReference>
<dbReference type="InterPro" id="IPR000589">
    <property type="entry name" value="Ribosomal_uS15"/>
</dbReference>
<sequence>SRFPALQPKISRAAWKRNQEKIAALKAELGPRYKLIGRDKRRSPTTQRKRSTTPSQAPKQPEPELRILPLLATRDRPTPADIVPGDLPASLKIAAARAAEQQQETAASERRGRITNDSVTAASTAAAMAAAAAAAAPKTLALPAAPVATDVVYSHHDSPNKVVSRTASAPHFGYGVTPTMARVVIEDAPKALVASKAMAGVAEADEQAEMVRRILALENAPRKEMTKFNRARCVELFGRTRKDTGSSEVQAAMLTVKIQAVREHMAQHRQYRDSSIKRQLEKLVSRRMKILKYLRRENLKLYVETCYAVGVDPDTIRA</sequence>
<reference evidence="6" key="1">
    <citation type="journal article" date="2018" name="Nat. Microbiol.">
        <title>Leveraging single-cell genomics to expand the fungal tree of life.</title>
        <authorList>
            <person name="Ahrendt S.R."/>
            <person name="Quandt C.A."/>
            <person name="Ciobanu D."/>
            <person name="Clum A."/>
            <person name="Salamov A."/>
            <person name="Andreopoulos B."/>
            <person name="Cheng J.F."/>
            <person name="Woyke T."/>
            <person name="Pelin A."/>
            <person name="Henrissat B."/>
            <person name="Reynolds N.K."/>
            <person name="Benny G.L."/>
            <person name="Smith M.E."/>
            <person name="James T.Y."/>
            <person name="Grigoriev I.V."/>
        </authorList>
    </citation>
    <scope>NUCLEOTIDE SEQUENCE [LARGE SCALE GENOMIC DNA]</scope>
</reference>
<dbReference type="PANTHER" id="PTHR23321">
    <property type="entry name" value="RIBOSOMAL PROTEIN S15, BACTERIAL AND ORGANELLAR"/>
    <property type="match status" value="1"/>
</dbReference>
<dbReference type="GO" id="GO:0005737">
    <property type="term" value="C:cytoplasm"/>
    <property type="evidence" value="ECO:0007669"/>
    <property type="project" value="UniProtKB-ARBA"/>
</dbReference>
<protein>
    <recommendedName>
        <fullName evidence="7">Ribosomal protein S15</fullName>
    </recommendedName>
</protein>
<feature type="region of interest" description="Disordered" evidence="4">
    <location>
        <begin position="33"/>
        <end position="65"/>
    </location>
</feature>
<gene>
    <name evidence="5" type="ORF">BDK51DRAFT_24064</name>
</gene>
<dbReference type="GO" id="GO:0005840">
    <property type="term" value="C:ribosome"/>
    <property type="evidence" value="ECO:0007669"/>
    <property type="project" value="UniProtKB-KW"/>
</dbReference>
<feature type="compositionally biased region" description="Basic residues" evidence="4">
    <location>
        <begin position="39"/>
        <end position="51"/>
    </location>
</feature>
<accession>A0A4V1IQP2</accession>
<dbReference type="GO" id="GO:0003735">
    <property type="term" value="F:structural constituent of ribosome"/>
    <property type="evidence" value="ECO:0007669"/>
    <property type="project" value="InterPro"/>
</dbReference>
<dbReference type="SMART" id="SM01387">
    <property type="entry name" value="Ribosomal_S15"/>
    <property type="match status" value="1"/>
</dbReference>
<dbReference type="NCBIfam" id="TIGR00952">
    <property type="entry name" value="S15_bact"/>
    <property type="match status" value="1"/>
</dbReference>
<evidence type="ECO:0008006" key="7">
    <source>
        <dbReference type="Google" id="ProtNLM"/>
    </source>
</evidence>
<dbReference type="AlphaFoldDB" id="A0A4V1IQP2"/>
<name>A0A4V1IQP2_9FUNG</name>
<dbReference type="PANTHER" id="PTHR23321:SF26">
    <property type="entry name" value="SMALL RIBOSOMAL SUBUNIT PROTEIN US15M"/>
    <property type="match status" value="1"/>
</dbReference>
<dbReference type="InterPro" id="IPR009068">
    <property type="entry name" value="uS15_NS1_RNA-bd_sf"/>
</dbReference>
<evidence type="ECO:0000256" key="4">
    <source>
        <dbReference type="SAM" id="MobiDB-lite"/>
    </source>
</evidence>
<evidence type="ECO:0000256" key="3">
    <source>
        <dbReference type="ARBA" id="ARBA00023274"/>
    </source>
</evidence>
<evidence type="ECO:0000256" key="1">
    <source>
        <dbReference type="ARBA" id="ARBA00008434"/>
    </source>
</evidence>
<dbReference type="GO" id="GO:1990904">
    <property type="term" value="C:ribonucleoprotein complex"/>
    <property type="evidence" value="ECO:0007669"/>
    <property type="project" value="UniProtKB-KW"/>
</dbReference>
<dbReference type="EMBL" id="KZ997565">
    <property type="protein sequence ID" value="RKO87247.1"/>
    <property type="molecule type" value="Genomic_DNA"/>
</dbReference>
<dbReference type="InterPro" id="IPR005290">
    <property type="entry name" value="Ribosomal_uS15_bac-type"/>
</dbReference>
<dbReference type="OrthoDB" id="441444at2759"/>
<evidence type="ECO:0000313" key="5">
    <source>
        <dbReference type="EMBL" id="RKO87247.1"/>
    </source>
</evidence>
<dbReference type="Pfam" id="PF00312">
    <property type="entry name" value="Ribosomal_S15"/>
    <property type="match status" value="1"/>
</dbReference>
<organism evidence="5 6">
    <name type="scientific">Blyttiomyces helicus</name>
    <dbReference type="NCBI Taxonomy" id="388810"/>
    <lineage>
        <taxon>Eukaryota</taxon>
        <taxon>Fungi</taxon>
        <taxon>Fungi incertae sedis</taxon>
        <taxon>Chytridiomycota</taxon>
        <taxon>Chytridiomycota incertae sedis</taxon>
        <taxon>Chytridiomycetes</taxon>
        <taxon>Chytridiomycetes incertae sedis</taxon>
        <taxon>Blyttiomyces</taxon>
    </lineage>
</organism>
<dbReference type="SUPFAM" id="SSF47060">
    <property type="entry name" value="S15/NS1 RNA-binding domain"/>
    <property type="match status" value="1"/>
</dbReference>
<evidence type="ECO:0000313" key="6">
    <source>
        <dbReference type="Proteomes" id="UP000269721"/>
    </source>
</evidence>
<feature type="non-terminal residue" evidence="5">
    <location>
        <position position="1"/>
    </location>
</feature>